<evidence type="ECO:0000313" key="3">
    <source>
        <dbReference type="EMBL" id="CAF4796202.1"/>
    </source>
</evidence>
<dbReference type="InterPro" id="IPR048840">
    <property type="entry name" value="PolA_pol_NTPase"/>
</dbReference>
<name>A0A821P6E1_9BILA</name>
<dbReference type="AlphaFoldDB" id="A0A821P6E1"/>
<reference evidence="3" key="1">
    <citation type="submission" date="2021-02" db="EMBL/GenBank/DDBJ databases">
        <authorList>
            <person name="Nowell W R."/>
        </authorList>
    </citation>
    <scope>NUCLEOTIDE SEQUENCE</scope>
</reference>
<sequence length="82" mass="8974">MSTLVTNRSTATSTTSMNSNNGNINIDSQATVRSYGITKPILMKGPDPSDILATESLEETLRSYDYFESDAELAHRVDVMAK</sequence>
<proteinExistence type="predicted"/>
<dbReference type="EMBL" id="CAJOBP010047321">
    <property type="protein sequence ID" value="CAF4796202.1"/>
    <property type="molecule type" value="Genomic_DNA"/>
</dbReference>
<protein>
    <recommendedName>
        <fullName evidence="2">Poly(A) polymerase nucleotidyltransferase domain-containing protein</fullName>
    </recommendedName>
</protein>
<evidence type="ECO:0000256" key="1">
    <source>
        <dbReference type="SAM" id="MobiDB-lite"/>
    </source>
</evidence>
<comment type="caution">
    <text evidence="3">The sequence shown here is derived from an EMBL/GenBank/DDBJ whole genome shotgun (WGS) entry which is preliminary data.</text>
</comment>
<gene>
    <name evidence="3" type="ORF">UJA718_LOCUS41072</name>
</gene>
<accession>A0A821P6E1</accession>
<dbReference type="Proteomes" id="UP000663873">
    <property type="component" value="Unassembled WGS sequence"/>
</dbReference>
<feature type="domain" description="Poly(A) polymerase nucleotidyltransferase" evidence="2">
    <location>
        <begin position="36"/>
        <end position="82"/>
    </location>
</feature>
<feature type="non-terminal residue" evidence="3">
    <location>
        <position position="82"/>
    </location>
</feature>
<organism evidence="3 4">
    <name type="scientific">Rotaria socialis</name>
    <dbReference type="NCBI Taxonomy" id="392032"/>
    <lineage>
        <taxon>Eukaryota</taxon>
        <taxon>Metazoa</taxon>
        <taxon>Spiralia</taxon>
        <taxon>Gnathifera</taxon>
        <taxon>Rotifera</taxon>
        <taxon>Eurotatoria</taxon>
        <taxon>Bdelloidea</taxon>
        <taxon>Philodinida</taxon>
        <taxon>Philodinidae</taxon>
        <taxon>Rotaria</taxon>
    </lineage>
</organism>
<keyword evidence="4" id="KW-1185">Reference proteome</keyword>
<feature type="region of interest" description="Disordered" evidence="1">
    <location>
        <begin position="1"/>
        <end position="25"/>
    </location>
</feature>
<dbReference type="Pfam" id="PF20750">
    <property type="entry name" value="PAP_NTPase"/>
    <property type="match status" value="1"/>
</dbReference>
<evidence type="ECO:0000313" key="4">
    <source>
        <dbReference type="Proteomes" id="UP000663873"/>
    </source>
</evidence>
<evidence type="ECO:0000259" key="2">
    <source>
        <dbReference type="Pfam" id="PF20750"/>
    </source>
</evidence>